<dbReference type="InterPro" id="IPR036869">
    <property type="entry name" value="J_dom_sf"/>
</dbReference>
<gene>
    <name evidence="10" type="ORF">V9T40_008698</name>
</gene>
<accession>A0AAN9TP35</accession>
<dbReference type="PROSITE" id="PS00636">
    <property type="entry name" value="DNAJ_1"/>
    <property type="match status" value="1"/>
</dbReference>
<dbReference type="AlphaFoldDB" id="A0AAN9TP35"/>
<dbReference type="SMART" id="SM00271">
    <property type="entry name" value="DnaJ"/>
    <property type="match status" value="1"/>
</dbReference>
<evidence type="ECO:0000256" key="7">
    <source>
        <dbReference type="SAM" id="Phobius"/>
    </source>
</evidence>
<organism evidence="10 11">
    <name type="scientific">Parthenolecanium corni</name>
    <dbReference type="NCBI Taxonomy" id="536013"/>
    <lineage>
        <taxon>Eukaryota</taxon>
        <taxon>Metazoa</taxon>
        <taxon>Ecdysozoa</taxon>
        <taxon>Arthropoda</taxon>
        <taxon>Hexapoda</taxon>
        <taxon>Insecta</taxon>
        <taxon>Pterygota</taxon>
        <taxon>Neoptera</taxon>
        <taxon>Paraneoptera</taxon>
        <taxon>Hemiptera</taxon>
        <taxon>Sternorrhyncha</taxon>
        <taxon>Coccoidea</taxon>
        <taxon>Coccidae</taxon>
        <taxon>Parthenolecanium</taxon>
    </lineage>
</organism>
<evidence type="ECO:0000256" key="1">
    <source>
        <dbReference type="ARBA" id="ARBA00004141"/>
    </source>
</evidence>
<sequence length="335" mass="40360">MTCTVPKMIFIKIVLLLFVRNSHAMIDGLYCGRDNCYDVLRVTRTSTKSEISKAYRQLARIYHPDMHKTEEDKLKAVETFRTVANAYEILKDEDSRNDYDFMLDNPDQVYSHYYRYYRRRMTPKVDVKIVIAVTLIVLSVCQYFVARQRYDTAIKYLVTTPKYRLRALEQAKVAGLLSDKKKSKNKAETKEETENIIRRILEENMDIKGGYAKPKYTDVLICQLAFLPVTLFKFSVWHIKWIWRFNIRKEEYGENEKLYMIRKNMGLKEHAFEQFTDVQKKEFLRQELWIYDNYKRWQEKKDEEMKKQMAENGKYKAYRRYMRQHGPGRLTFDDS</sequence>
<evidence type="ECO:0000259" key="9">
    <source>
        <dbReference type="PROSITE" id="PS50076"/>
    </source>
</evidence>
<keyword evidence="2 7" id="KW-0812">Transmembrane</keyword>
<dbReference type="CDD" id="cd06257">
    <property type="entry name" value="DnaJ"/>
    <property type="match status" value="1"/>
</dbReference>
<keyword evidence="11" id="KW-1185">Reference proteome</keyword>
<comment type="caution">
    <text evidence="10">The sequence shown here is derived from an EMBL/GenBank/DDBJ whole genome shotgun (WGS) entry which is preliminary data.</text>
</comment>
<evidence type="ECO:0000256" key="6">
    <source>
        <dbReference type="ARBA" id="ARBA00024193"/>
    </source>
</evidence>
<dbReference type="PANTHER" id="PTHR44176">
    <property type="entry name" value="DNAJ HOMOLOG SUBFAMILY C MEMBER 25"/>
    <property type="match status" value="1"/>
</dbReference>
<keyword evidence="8" id="KW-0732">Signal</keyword>
<feature type="domain" description="J" evidence="9">
    <location>
        <begin position="35"/>
        <end position="103"/>
    </location>
</feature>
<evidence type="ECO:0000256" key="3">
    <source>
        <dbReference type="ARBA" id="ARBA00022989"/>
    </source>
</evidence>
<keyword evidence="4 7" id="KW-0472">Membrane</keyword>
<dbReference type="Gene3D" id="1.10.287.110">
    <property type="entry name" value="DnaJ domain"/>
    <property type="match status" value="1"/>
</dbReference>
<evidence type="ECO:0000256" key="2">
    <source>
        <dbReference type="ARBA" id="ARBA00022692"/>
    </source>
</evidence>
<dbReference type="GO" id="GO:0005789">
    <property type="term" value="C:endoplasmic reticulum membrane"/>
    <property type="evidence" value="ECO:0007669"/>
    <property type="project" value="TreeGrafter"/>
</dbReference>
<keyword evidence="5" id="KW-0143">Chaperone</keyword>
<comment type="subcellular location">
    <subcellularLocation>
        <location evidence="1">Membrane</location>
        <topology evidence="1">Multi-pass membrane protein</topology>
    </subcellularLocation>
</comment>
<feature type="transmembrane region" description="Helical" evidence="7">
    <location>
        <begin position="125"/>
        <end position="145"/>
    </location>
</feature>
<name>A0AAN9TP35_9HEMI</name>
<dbReference type="SUPFAM" id="SSF46565">
    <property type="entry name" value="Chaperone J-domain"/>
    <property type="match status" value="1"/>
</dbReference>
<feature type="signal peptide" evidence="8">
    <location>
        <begin position="1"/>
        <end position="24"/>
    </location>
</feature>
<evidence type="ECO:0000313" key="11">
    <source>
        <dbReference type="Proteomes" id="UP001367676"/>
    </source>
</evidence>
<proteinExistence type="inferred from homology"/>
<keyword evidence="3 7" id="KW-1133">Transmembrane helix</keyword>
<dbReference type="PANTHER" id="PTHR44176:SF1">
    <property type="entry name" value="DNAJ HOMOLOG SUBFAMILY C MEMBER 25"/>
    <property type="match status" value="1"/>
</dbReference>
<dbReference type="PRINTS" id="PR00625">
    <property type="entry name" value="JDOMAIN"/>
</dbReference>
<dbReference type="InterPro" id="IPR018253">
    <property type="entry name" value="DnaJ_domain_CS"/>
</dbReference>
<dbReference type="EMBL" id="JBBCAQ010000010">
    <property type="protein sequence ID" value="KAK7601257.1"/>
    <property type="molecule type" value="Genomic_DNA"/>
</dbReference>
<dbReference type="Proteomes" id="UP001367676">
    <property type="component" value="Unassembled WGS sequence"/>
</dbReference>
<dbReference type="InterPro" id="IPR001623">
    <property type="entry name" value="DnaJ_domain"/>
</dbReference>
<protein>
    <recommendedName>
        <fullName evidence="9">J domain-containing protein</fullName>
    </recommendedName>
</protein>
<evidence type="ECO:0000256" key="8">
    <source>
        <dbReference type="SAM" id="SignalP"/>
    </source>
</evidence>
<dbReference type="InterPro" id="IPR044632">
    <property type="entry name" value="DNAJC25-like"/>
</dbReference>
<dbReference type="FunFam" id="1.10.287.110:FF:000036">
    <property type="entry name" value="dnaJ homolog subfamily C member 25"/>
    <property type="match status" value="1"/>
</dbReference>
<evidence type="ECO:0000256" key="5">
    <source>
        <dbReference type="ARBA" id="ARBA00023186"/>
    </source>
</evidence>
<evidence type="ECO:0000256" key="4">
    <source>
        <dbReference type="ARBA" id="ARBA00023136"/>
    </source>
</evidence>
<comment type="similarity">
    <text evidence="6">Belongs to the DNAJC25 family.</text>
</comment>
<dbReference type="GO" id="GO:0006457">
    <property type="term" value="P:protein folding"/>
    <property type="evidence" value="ECO:0007669"/>
    <property type="project" value="InterPro"/>
</dbReference>
<dbReference type="Pfam" id="PF00226">
    <property type="entry name" value="DnaJ"/>
    <property type="match status" value="1"/>
</dbReference>
<feature type="chain" id="PRO_5043039272" description="J domain-containing protein" evidence="8">
    <location>
        <begin position="25"/>
        <end position="335"/>
    </location>
</feature>
<reference evidence="10 11" key="1">
    <citation type="submission" date="2024-03" db="EMBL/GenBank/DDBJ databases">
        <title>Adaptation during the transition from Ophiocordyceps entomopathogen to insect associate is accompanied by gene loss and intensified selection.</title>
        <authorList>
            <person name="Ward C.M."/>
            <person name="Onetto C.A."/>
            <person name="Borneman A.R."/>
        </authorList>
    </citation>
    <scope>NUCLEOTIDE SEQUENCE [LARGE SCALE GENOMIC DNA]</scope>
    <source>
        <strain evidence="10">AWRI1</strain>
        <tissue evidence="10">Single Adult Female</tissue>
    </source>
</reference>
<dbReference type="PROSITE" id="PS50076">
    <property type="entry name" value="DNAJ_2"/>
    <property type="match status" value="1"/>
</dbReference>
<evidence type="ECO:0000313" key="10">
    <source>
        <dbReference type="EMBL" id="KAK7601257.1"/>
    </source>
</evidence>